<dbReference type="Pfam" id="PF20135">
    <property type="entry name" value="DUF6525"/>
    <property type="match status" value="1"/>
</dbReference>
<organism evidence="1 2">
    <name type="scientific">Thalassovita mangrovi</name>
    <dbReference type="NCBI Taxonomy" id="2692236"/>
    <lineage>
        <taxon>Bacteria</taxon>
        <taxon>Pseudomonadati</taxon>
        <taxon>Pseudomonadota</taxon>
        <taxon>Alphaproteobacteria</taxon>
        <taxon>Rhodobacterales</taxon>
        <taxon>Roseobacteraceae</taxon>
        <taxon>Thalassovita</taxon>
    </lineage>
</organism>
<dbReference type="Proteomes" id="UP000479043">
    <property type="component" value="Unassembled WGS sequence"/>
</dbReference>
<name>A0A6L8LGC5_9RHOB</name>
<dbReference type="EMBL" id="WWEN01000003">
    <property type="protein sequence ID" value="MYM55157.1"/>
    <property type="molecule type" value="Genomic_DNA"/>
</dbReference>
<gene>
    <name evidence="1" type="ORF">GR167_07560</name>
</gene>
<reference evidence="1 2" key="1">
    <citation type="submission" date="2020-01" db="EMBL/GenBank/DDBJ databases">
        <authorList>
            <person name="Chen S."/>
        </authorList>
    </citation>
    <scope>NUCLEOTIDE SEQUENCE [LARGE SCALE GENOMIC DNA]</scope>
    <source>
        <strain evidence="1 2">GS-10</strain>
    </source>
</reference>
<accession>A0A6L8LGC5</accession>
<proteinExistence type="predicted"/>
<sequence>MRDYDALPQPLRHWVAQAALPWSPTSCLAIWRRTLNTGGGPDEAITRLSRAEAAMLARDDSTPSAQPS</sequence>
<dbReference type="AlphaFoldDB" id="A0A6L8LGC5"/>
<protein>
    <submittedName>
        <fullName evidence="1">Uncharacterized protein</fullName>
    </submittedName>
</protein>
<dbReference type="InterPro" id="IPR045386">
    <property type="entry name" value="DUF6525"/>
</dbReference>
<comment type="caution">
    <text evidence="1">The sequence shown here is derived from an EMBL/GenBank/DDBJ whole genome shotgun (WGS) entry which is preliminary data.</text>
</comment>
<evidence type="ECO:0000313" key="2">
    <source>
        <dbReference type="Proteomes" id="UP000479043"/>
    </source>
</evidence>
<keyword evidence="2" id="KW-1185">Reference proteome</keyword>
<evidence type="ECO:0000313" key="1">
    <source>
        <dbReference type="EMBL" id="MYM55157.1"/>
    </source>
</evidence>